<dbReference type="InterPro" id="IPR019083">
    <property type="entry name" value="SAM_Ribosomal_mS41"/>
</dbReference>
<accession>A0A8H4V766</accession>
<dbReference type="PANTHER" id="PTHR28235">
    <property type="entry name" value="PROTEIN FYV4, MITOCHONDRIAL"/>
    <property type="match status" value="1"/>
</dbReference>
<comment type="caution">
    <text evidence="7">The sequence shown here is derived from an EMBL/GenBank/DDBJ whole genome shotgun (WGS) entry which is preliminary data.</text>
</comment>
<dbReference type="InterPro" id="IPR039603">
    <property type="entry name" value="Ribosomal_mS41"/>
</dbReference>
<sequence>MRAQPLRPLLRLLTPTVERCGANQTRRLHKTRPPPAIPQPRPFVPDVHTFLTLVGRGLSKYSSKFPTWESLFSLTTTELKELGIEPPRTRRYLLQWLQRYRAGALGPGGDFEHVKDGEALLRVAMPPASVVSHARWVVNVPHDEPEAAENAQQSVPSTLPRPSGYLVQGSRSIVGPFARPLPDHGGAVVNVTEGMWEQQRGRKIDGGERRRTEVRFKKRSAARRAEREADMLSNM</sequence>
<proteinExistence type="inferred from homology"/>
<organism evidence="7 8">
    <name type="scientific">Ophiocordyceps sinensis</name>
    <dbReference type="NCBI Taxonomy" id="72228"/>
    <lineage>
        <taxon>Eukaryota</taxon>
        <taxon>Fungi</taxon>
        <taxon>Dikarya</taxon>
        <taxon>Ascomycota</taxon>
        <taxon>Pezizomycotina</taxon>
        <taxon>Sordariomycetes</taxon>
        <taxon>Hypocreomycetidae</taxon>
        <taxon>Hypocreales</taxon>
        <taxon>Ophiocordycipitaceae</taxon>
        <taxon>Ophiocordyceps</taxon>
    </lineage>
</organism>
<dbReference type="InterPro" id="IPR013761">
    <property type="entry name" value="SAM/pointed_sf"/>
</dbReference>
<comment type="similarity">
    <text evidence="2">Belongs to the mitochondrion-specific ribosomal protein mS41 family.</text>
</comment>
<dbReference type="Pfam" id="PF09597">
    <property type="entry name" value="SAM_Ribosomal_mS41"/>
    <property type="match status" value="1"/>
</dbReference>
<evidence type="ECO:0000313" key="8">
    <source>
        <dbReference type="Proteomes" id="UP000557566"/>
    </source>
</evidence>
<gene>
    <name evidence="7" type="ORF">G6O67_002349</name>
</gene>
<dbReference type="SMART" id="SM01238">
    <property type="entry name" value="IGR"/>
    <property type="match status" value="1"/>
</dbReference>
<keyword evidence="8" id="KW-1185">Reference proteome</keyword>
<evidence type="ECO:0000256" key="2">
    <source>
        <dbReference type="ARBA" id="ARBA00010492"/>
    </source>
</evidence>
<evidence type="ECO:0000256" key="4">
    <source>
        <dbReference type="ARBA" id="ARBA00035129"/>
    </source>
</evidence>
<evidence type="ECO:0000313" key="7">
    <source>
        <dbReference type="EMBL" id="KAF4510467.1"/>
    </source>
</evidence>
<evidence type="ECO:0000256" key="5">
    <source>
        <dbReference type="SAM" id="MobiDB-lite"/>
    </source>
</evidence>
<evidence type="ECO:0000256" key="3">
    <source>
        <dbReference type="ARBA" id="ARBA00023128"/>
    </source>
</evidence>
<dbReference type="GO" id="GO:0005739">
    <property type="term" value="C:mitochondrion"/>
    <property type="evidence" value="ECO:0007669"/>
    <property type="project" value="UniProtKB-SubCell"/>
</dbReference>
<feature type="region of interest" description="Disordered" evidence="5">
    <location>
        <begin position="216"/>
        <end position="235"/>
    </location>
</feature>
<evidence type="ECO:0000259" key="6">
    <source>
        <dbReference type="SMART" id="SM01238"/>
    </source>
</evidence>
<feature type="compositionally biased region" description="Basic and acidic residues" evidence="5">
    <location>
        <begin position="223"/>
        <end position="235"/>
    </location>
</feature>
<comment type="subcellular location">
    <subcellularLocation>
        <location evidence="1">Mitochondrion</location>
    </subcellularLocation>
</comment>
<keyword evidence="3" id="KW-0496">Mitochondrion</keyword>
<feature type="domain" description="Small ribosomal subunit protein mS41 SAM" evidence="6">
    <location>
        <begin position="47"/>
        <end position="103"/>
    </location>
</feature>
<evidence type="ECO:0000256" key="1">
    <source>
        <dbReference type="ARBA" id="ARBA00004173"/>
    </source>
</evidence>
<dbReference type="AlphaFoldDB" id="A0A8H4V766"/>
<dbReference type="OrthoDB" id="18595at2759"/>
<dbReference type="PANTHER" id="PTHR28235:SF1">
    <property type="entry name" value="SMALL RIBOSOMAL SUBUNIT PROTEIN MS41"/>
    <property type="match status" value="1"/>
</dbReference>
<protein>
    <recommendedName>
        <fullName evidence="4">Small ribosomal subunit protein mS41</fullName>
    </recommendedName>
</protein>
<name>A0A8H4V766_9HYPO</name>
<dbReference type="EMBL" id="JAAVMX010000003">
    <property type="protein sequence ID" value="KAF4510467.1"/>
    <property type="molecule type" value="Genomic_DNA"/>
</dbReference>
<reference evidence="7 8" key="1">
    <citation type="journal article" date="2020" name="Genome Biol. Evol.">
        <title>A new high-quality draft genome assembly of the Chinese cordyceps Ophiocordyceps sinensis.</title>
        <authorList>
            <person name="Shu R."/>
            <person name="Zhang J."/>
            <person name="Meng Q."/>
            <person name="Zhang H."/>
            <person name="Zhou G."/>
            <person name="Li M."/>
            <person name="Wu P."/>
            <person name="Zhao Y."/>
            <person name="Chen C."/>
            <person name="Qin Q."/>
        </authorList>
    </citation>
    <scope>NUCLEOTIDE SEQUENCE [LARGE SCALE GENOMIC DNA]</scope>
    <source>
        <strain evidence="7 8">IOZ07</strain>
    </source>
</reference>
<dbReference type="Proteomes" id="UP000557566">
    <property type="component" value="Unassembled WGS sequence"/>
</dbReference>
<dbReference type="SUPFAM" id="SSF47769">
    <property type="entry name" value="SAM/Pointed domain"/>
    <property type="match status" value="1"/>
</dbReference>